<evidence type="ECO:0000256" key="3">
    <source>
        <dbReference type="ARBA" id="ARBA00023098"/>
    </source>
</evidence>
<sequence>MLINIKLMLHCCRQFFSNYLFCPSCNIYIDLFSDLPVVVGLLLLLLAAGNVECRRHGDSDSDRQYKLFVFGDDYADTGNYPLADLSKTTRAWYYPYGSNDKDHGMSASGRFSNGLVLPDFIARILGLDESPPAERSREQDGVDPSGMNFAVGGAGVVEGTHEAPKLGTQVDKFRRLVRHGIIDKDLTDSVALIAFSGKRDYARVNDMTSSEINAMAQDVTDKIADAVEQLMDLGVEKVLVSTLPPIGCTPWLSRSSDHSGSSCDSQKVSSIHNAYLEEKVFNDAAVFNLDLTTMFKRLTSGSGSLSKKFKHKLEPCCEIFDQSEYCGQMEDGVAAYSLCSTPDKYFYWDDINPTHAGWKAVVKELEESIKNFL</sequence>
<accession>A0A921RRT6</accession>
<dbReference type="InterPro" id="IPR036514">
    <property type="entry name" value="SGNH_hydro_sf"/>
</dbReference>
<evidence type="ECO:0000256" key="1">
    <source>
        <dbReference type="ARBA" id="ARBA00008668"/>
    </source>
</evidence>
<gene>
    <name evidence="4" type="ORF">BDA96_02G363300</name>
</gene>
<evidence type="ECO:0000313" key="4">
    <source>
        <dbReference type="EMBL" id="KAG0545459.1"/>
    </source>
</evidence>
<comment type="caution">
    <text evidence="4">The sequence shown here is derived from an EMBL/GenBank/DDBJ whole genome shotgun (WGS) entry which is preliminary data.</text>
</comment>
<dbReference type="EMBL" id="CM027681">
    <property type="protein sequence ID" value="KAG0545459.1"/>
    <property type="molecule type" value="Genomic_DNA"/>
</dbReference>
<dbReference type="PANTHER" id="PTHR46020">
    <property type="entry name" value="OSJNBB0059K02.9 PROTEIN"/>
    <property type="match status" value="1"/>
</dbReference>
<keyword evidence="2" id="KW-0378">Hydrolase</keyword>
<dbReference type="Pfam" id="PF00657">
    <property type="entry name" value="Lipase_GDSL"/>
    <property type="match status" value="1"/>
</dbReference>
<evidence type="ECO:0008006" key="6">
    <source>
        <dbReference type="Google" id="ProtNLM"/>
    </source>
</evidence>
<reference evidence="4" key="1">
    <citation type="journal article" date="2019" name="BMC Genomics">
        <title>A new reference genome for Sorghum bicolor reveals high levels of sequence similarity between sweet and grain genotypes: implications for the genetics of sugar metabolism.</title>
        <authorList>
            <person name="Cooper E.A."/>
            <person name="Brenton Z.W."/>
            <person name="Flinn B.S."/>
            <person name="Jenkins J."/>
            <person name="Shu S."/>
            <person name="Flowers D."/>
            <person name="Luo F."/>
            <person name="Wang Y."/>
            <person name="Xia P."/>
            <person name="Barry K."/>
            <person name="Daum C."/>
            <person name="Lipzen A."/>
            <person name="Yoshinaga Y."/>
            <person name="Schmutz J."/>
            <person name="Saski C."/>
            <person name="Vermerris W."/>
            <person name="Kresovich S."/>
        </authorList>
    </citation>
    <scope>NUCLEOTIDE SEQUENCE</scope>
</reference>
<dbReference type="Gene3D" id="3.40.50.1110">
    <property type="entry name" value="SGNH hydrolase"/>
    <property type="match status" value="1"/>
</dbReference>
<dbReference type="InterPro" id="IPR001087">
    <property type="entry name" value="GDSL"/>
</dbReference>
<evidence type="ECO:0000313" key="5">
    <source>
        <dbReference type="Proteomes" id="UP000807115"/>
    </source>
</evidence>
<keyword evidence="3" id="KW-0443">Lipid metabolism</keyword>
<organism evidence="4 5">
    <name type="scientific">Sorghum bicolor</name>
    <name type="common">Sorghum</name>
    <name type="synonym">Sorghum vulgare</name>
    <dbReference type="NCBI Taxonomy" id="4558"/>
    <lineage>
        <taxon>Eukaryota</taxon>
        <taxon>Viridiplantae</taxon>
        <taxon>Streptophyta</taxon>
        <taxon>Embryophyta</taxon>
        <taxon>Tracheophyta</taxon>
        <taxon>Spermatophyta</taxon>
        <taxon>Magnoliopsida</taxon>
        <taxon>Liliopsida</taxon>
        <taxon>Poales</taxon>
        <taxon>Poaceae</taxon>
        <taxon>PACMAD clade</taxon>
        <taxon>Panicoideae</taxon>
        <taxon>Andropogonodae</taxon>
        <taxon>Andropogoneae</taxon>
        <taxon>Sorghinae</taxon>
        <taxon>Sorghum</taxon>
    </lineage>
</organism>
<dbReference type="AlphaFoldDB" id="A0A921RRT6"/>
<dbReference type="OrthoDB" id="583516at2759"/>
<comment type="similarity">
    <text evidence="1">Belongs to the 'GDSL' lipolytic enzyme family.</text>
</comment>
<dbReference type="PANTHER" id="PTHR46020:SF16">
    <property type="entry name" value="GDSL ESTERASE_LIPASE"/>
    <property type="match status" value="1"/>
</dbReference>
<dbReference type="Proteomes" id="UP000807115">
    <property type="component" value="Chromosome 2"/>
</dbReference>
<protein>
    <recommendedName>
        <fullName evidence="6">GDSL esterase/lipase</fullName>
    </recommendedName>
</protein>
<proteinExistence type="inferred from homology"/>
<reference evidence="4" key="2">
    <citation type="submission" date="2020-10" db="EMBL/GenBank/DDBJ databases">
        <authorList>
            <person name="Cooper E.A."/>
            <person name="Brenton Z.W."/>
            <person name="Flinn B.S."/>
            <person name="Jenkins J."/>
            <person name="Shu S."/>
            <person name="Flowers D."/>
            <person name="Luo F."/>
            <person name="Wang Y."/>
            <person name="Xia P."/>
            <person name="Barry K."/>
            <person name="Daum C."/>
            <person name="Lipzen A."/>
            <person name="Yoshinaga Y."/>
            <person name="Schmutz J."/>
            <person name="Saski C."/>
            <person name="Vermerris W."/>
            <person name="Kresovich S."/>
        </authorList>
    </citation>
    <scope>NUCLEOTIDE SEQUENCE</scope>
</reference>
<dbReference type="GO" id="GO:0006629">
    <property type="term" value="P:lipid metabolic process"/>
    <property type="evidence" value="ECO:0007669"/>
    <property type="project" value="UniProtKB-KW"/>
</dbReference>
<dbReference type="GO" id="GO:0016788">
    <property type="term" value="F:hydrolase activity, acting on ester bonds"/>
    <property type="evidence" value="ECO:0007669"/>
    <property type="project" value="InterPro"/>
</dbReference>
<evidence type="ECO:0000256" key="2">
    <source>
        <dbReference type="ARBA" id="ARBA00022801"/>
    </source>
</evidence>
<name>A0A921RRT6_SORBI</name>